<dbReference type="InterPro" id="IPR013328">
    <property type="entry name" value="6PGD_dom2"/>
</dbReference>
<evidence type="ECO:0000256" key="7">
    <source>
        <dbReference type="ARBA" id="ARBA00049197"/>
    </source>
</evidence>
<evidence type="ECO:0000256" key="2">
    <source>
        <dbReference type="ARBA" id="ARBA00006013"/>
    </source>
</evidence>
<feature type="domain" description="3-hydroxyisobutyrate dehydrogenase-like NAD-binding" evidence="10">
    <location>
        <begin position="193"/>
        <end position="306"/>
    </location>
</feature>
<dbReference type="PIRSF" id="PIRSF000103">
    <property type="entry name" value="HIBADH"/>
    <property type="match status" value="1"/>
</dbReference>
<evidence type="ECO:0000256" key="3">
    <source>
        <dbReference type="ARBA" id="ARBA00012991"/>
    </source>
</evidence>
<evidence type="ECO:0000256" key="4">
    <source>
        <dbReference type="ARBA" id="ARBA00022456"/>
    </source>
</evidence>
<protein>
    <recommendedName>
        <fullName evidence="3">3-hydroxyisobutyrate dehydrogenase</fullName>
        <ecNumber evidence="3">1.1.1.31</ecNumber>
    </recommendedName>
</protein>
<sequence length="335" mass="35833">MSDRTLSHTDGNFMPNVTYGFIGLGNMGSGMAKNLRAKMPRQALLIVCELDKKRTKEFLSSVEGLIEVADTPREVAERSSIIVTSLPHGAAVSHVFTDPSIGLLSVRTSSSSRKFFLETSTIEVRISNEVLKEVEKSGLGDFIDCPVSGGIPSAHQGSLTFMVGGSEALFQKAKPVLVSMGKEENLLFCGRAGAGLVTKQINNYCANVAFIGLCEGMNTGVKYGLDPKVLADAINVSSGMSWNSLNMNPIKGVQSNSSASKDFEGGFKTELAKGVIDMAVELMDGLGAKHVMGNVVKDIYARAVEHPKCADKECRSVFRLIAEDDGKDLGETKVV</sequence>
<dbReference type="InterPro" id="IPR006115">
    <property type="entry name" value="6PGDH_NADP-bd"/>
</dbReference>
<dbReference type="InterPro" id="IPR036291">
    <property type="entry name" value="NAD(P)-bd_dom_sf"/>
</dbReference>
<accession>A0AAV9NBM1</accession>
<evidence type="ECO:0000256" key="6">
    <source>
        <dbReference type="ARBA" id="ARBA00023027"/>
    </source>
</evidence>
<dbReference type="SUPFAM" id="SSF51735">
    <property type="entry name" value="NAD(P)-binding Rossmann-fold domains"/>
    <property type="match status" value="1"/>
</dbReference>
<evidence type="ECO:0000256" key="8">
    <source>
        <dbReference type="PIRSR" id="PIRSR000103-1"/>
    </source>
</evidence>
<comment type="caution">
    <text evidence="11">The sequence shown here is derived from an EMBL/GenBank/DDBJ whole genome shotgun (WGS) entry which is preliminary data.</text>
</comment>
<dbReference type="GO" id="GO:0051287">
    <property type="term" value="F:NAD binding"/>
    <property type="evidence" value="ECO:0007669"/>
    <property type="project" value="InterPro"/>
</dbReference>
<evidence type="ECO:0000313" key="12">
    <source>
        <dbReference type="Proteomes" id="UP001358417"/>
    </source>
</evidence>
<evidence type="ECO:0000256" key="1">
    <source>
        <dbReference type="ARBA" id="ARBA00005109"/>
    </source>
</evidence>
<dbReference type="Gene3D" id="1.10.1040.10">
    <property type="entry name" value="N-(1-d-carboxylethyl)-l-norvaline Dehydrogenase, domain 2"/>
    <property type="match status" value="1"/>
</dbReference>
<dbReference type="GO" id="GO:0005739">
    <property type="term" value="C:mitochondrion"/>
    <property type="evidence" value="ECO:0007669"/>
    <property type="project" value="TreeGrafter"/>
</dbReference>
<proteinExistence type="inferred from homology"/>
<dbReference type="PROSITE" id="PS00895">
    <property type="entry name" value="3_HYDROXYISOBUT_DH"/>
    <property type="match status" value="1"/>
</dbReference>
<dbReference type="InterPro" id="IPR015815">
    <property type="entry name" value="HIBADH-related"/>
</dbReference>
<dbReference type="GO" id="GO:0006574">
    <property type="term" value="P:L-valine catabolic process"/>
    <property type="evidence" value="ECO:0007669"/>
    <property type="project" value="TreeGrafter"/>
</dbReference>
<dbReference type="InterPro" id="IPR008927">
    <property type="entry name" value="6-PGluconate_DH-like_C_sf"/>
</dbReference>
<dbReference type="Gene3D" id="3.40.50.720">
    <property type="entry name" value="NAD(P)-binding Rossmann-like Domain"/>
    <property type="match status" value="1"/>
</dbReference>
<comment type="pathway">
    <text evidence="1">Amino-acid degradation; L-valine degradation.</text>
</comment>
<feature type="domain" description="6-phosphogluconate dehydrogenase NADP-binding" evidence="9">
    <location>
        <begin position="19"/>
        <end position="182"/>
    </location>
</feature>
<dbReference type="PANTHER" id="PTHR22981">
    <property type="entry name" value="3-HYDROXYISOBUTYRATE DEHYDROGENASE-RELATED"/>
    <property type="match status" value="1"/>
</dbReference>
<dbReference type="PANTHER" id="PTHR22981:SF7">
    <property type="entry name" value="3-HYDROXYISOBUTYRATE DEHYDROGENASE, MITOCHONDRIAL"/>
    <property type="match status" value="1"/>
</dbReference>
<comment type="catalytic activity">
    <reaction evidence="7">
        <text>3-hydroxy-2-methylpropanoate + NAD(+) = 2-methyl-3-oxopropanoate + NADH + H(+)</text>
        <dbReference type="Rhea" id="RHEA:17681"/>
        <dbReference type="ChEBI" id="CHEBI:11805"/>
        <dbReference type="ChEBI" id="CHEBI:15378"/>
        <dbReference type="ChEBI" id="CHEBI:57540"/>
        <dbReference type="ChEBI" id="CHEBI:57700"/>
        <dbReference type="ChEBI" id="CHEBI:57945"/>
        <dbReference type="EC" id="1.1.1.31"/>
    </reaction>
</comment>
<evidence type="ECO:0000259" key="9">
    <source>
        <dbReference type="Pfam" id="PF03446"/>
    </source>
</evidence>
<keyword evidence="5" id="KW-0560">Oxidoreductase</keyword>
<dbReference type="SUPFAM" id="SSF48179">
    <property type="entry name" value="6-phosphogluconate dehydrogenase C-terminal domain-like"/>
    <property type="match status" value="1"/>
</dbReference>
<keyword evidence="12" id="KW-1185">Reference proteome</keyword>
<organism evidence="11 12">
    <name type="scientific">Exophiala bonariae</name>
    <dbReference type="NCBI Taxonomy" id="1690606"/>
    <lineage>
        <taxon>Eukaryota</taxon>
        <taxon>Fungi</taxon>
        <taxon>Dikarya</taxon>
        <taxon>Ascomycota</taxon>
        <taxon>Pezizomycotina</taxon>
        <taxon>Eurotiomycetes</taxon>
        <taxon>Chaetothyriomycetidae</taxon>
        <taxon>Chaetothyriales</taxon>
        <taxon>Herpotrichiellaceae</taxon>
        <taxon>Exophiala</taxon>
    </lineage>
</organism>
<evidence type="ECO:0000259" key="10">
    <source>
        <dbReference type="Pfam" id="PF14833"/>
    </source>
</evidence>
<dbReference type="GeneID" id="89970046"/>
<dbReference type="GO" id="GO:0050661">
    <property type="term" value="F:NADP binding"/>
    <property type="evidence" value="ECO:0007669"/>
    <property type="project" value="InterPro"/>
</dbReference>
<evidence type="ECO:0000256" key="5">
    <source>
        <dbReference type="ARBA" id="ARBA00023002"/>
    </source>
</evidence>
<dbReference type="Proteomes" id="UP001358417">
    <property type="component" value="Unassembled WGS sequence"/>
</dbReference>
<dbReference type="Pfam" id="PF03446">
    <property type="entry name" value="NAD_binding_2"/>
    <property type="match status" value="1"/>
</dbReference>
<keyword evidence="6" id="KW-0520">NAD</keyword>
<comment type="similarity">
    <text evidence="2">Belongs to the HIBADH-related family. 3-hydroxyisobutyrate dehydrogenase subfamily.</text>
</comment>
<dbReference type="EC" id="1.1.1.31" evidence="3"/>
<keyword evidence="4" id="KW-0101">Branched-chain amino acid catabolism</keyword>
<dbReference type="AlphaFoldDB" id="A0AAV9NBM1"/>
<dbReference type="Pfam" id="PF14833">
    <property type="entry name" value="NAD_binding_11"/>
    <property type="match status" value="1"/>
</dbReference>
<reference evidence="11 12" key="1">
    <citation type="submission" date="2023-08" db="EMBL/GenBank/DDBJ databases">
        <title>Black Yeasts Isolated from many extreme environments.</title>
        <authorList>
            <person name="Coleine C."/>
            <person name="Stajich J.E."/>
            <person name="Selbmann L."/>
        </authorList>
    </citation>
    <scope>NUCLEOTIDE SEQUENCE [LARGE SCALE GENOMIC DNA]</scope>
    <source>
        <strain evidence="11 12">CCFEE 5792</strain>
    </source>
</reference>
<dbReference type="GO" id="GO:0008442">
    <property type="term" value="F:3-hydroxyisobutyrate dehydrogenase activity"/>
    <property type="evidence" value="ECO:0007669"/>
    <property type="project" value="UniProtKB-EC"/>
</dbReference>
<feature type="active site" evidence="8">
    <location>
        <position position="199"/>
    </location>
</feature>
<dbReference type="InterPro" id="IPR002204">
    <property type="entry name" value="3-OH-isobutyrate_DH-rel_CS"/>
</dbReference>
<evidence type="ECO:0000313" key="11">
    <source>
        <dbReference type="EMBL" id="KAK5053868.1"/>
    </source>
</evidence>
<dbReference type="RefSeq" id="XP_064706993.1">
    <property type="nucleotide sequence ID" value="XM_064845448.1"/>
</dbReference>
<dbReference type="InterPro" id="IPR029154">
    <property type="entry name" value="HIBADH-like_NADP-bd"/>
</dbReference>
<gene>
    <name evidence="11" type="ORF">LTR84_001830</name>
</gene>
<dbReference type="EMBL" id="JAVRRD010000011">
    <property type="protein sequence ID" value="KAK5053868.1"/>
    <property type="molecule type" value="Genomic_DNA"/>
</dbReference>
<name>A0AAV9NBM1_9EURO</name>